<evidence type="ECO:0000313" key="1">
    <source>
        <dbReference type="EMBL" id="GAG66746.1"/>
    </source>
</evidence>
<reference evidence="1" key="1">
    <citation type="journal article" date="2014" name="Front. Microbiol.">
        <title>High frequency of phylogenetically diverse reductive dehalogenase-homologous genes in deep subseafloor sedimentary metagenomes.</title>
        <authorList>
            <person name="Kawai M."/>
            <person name="Futagami T."/>
            <person name="Toyoda A."/>
            <person name="Takaki Y."/>
            <person name="Nishi S."/>
            <person name="Hori S."/>
            <person name="Arai W."/>
            <person name="Tsubouchi T."/>
            <person name="Morono Y."/>
            <person name="Uchiyama I."/>
            <person name="Ito T."/>
            <person name="Fujiyama A."/>
            <person name="Inagaki F."/>
            <person name="Takami H."/>
        </authorList>
    </citation>
    <scope>NUCLEOTIDE SEQUENCE</scope>
    <source>
        <strain evidence="1">Expedition CK06-06</strain>
    </source>
</reference>
<sequence length="304" mass="34069">ALIMNLLSSPTMSTVFSIDDGLYNTWDNGSIGNYWGNYTGVDLNDDGIGDTPYVVSVWMPAPGQTGSIDNYPIWDDGKDVFPPSRYLDIVIELLVNIEVPENAQHLIDKAILFLTQAKDKFESGMIYEAFDKLKDTVGFLMEAGDLGANTQEIVDSIIFLTQYIVEDAMEKTVDIVGEDNKFIIRALDDYDIALMNIEMENYGDAIKFFKYSLRNIMKARCKLITETFVSDLLDRVNEIQELMTDTIPPLALNSLKQAEHMLLVAIEQANASLLESSLYKLKEAVSHLLDAQDYDISTSDIIAI</sequence>
<organism evidence="1">
    <name type="scientific">marine sediment metagenome</name>
    <dbReference type="NCBI Taxonomy" id="412755"/>
    <lineage>
        <taxon>unclassified sequences</taxon>
        <taxon>metagenomes</taxon>
        <taxon>ecological metagenomes</taxon>
    </lineage>
</organism>
<name>X1B3Z7_9ZZZZ</name>
<protein>
    <submittedName>
        <fullName evidence="1">Uncharacterized protein</fullName>
    </submittedName>
</protein>
<accession>X1B3Z7</accession>
<dbReference type="AlphaFoldDB" id="X1B3Z7"/>
<feature type="non-terminal residue" evidence="1">
    <location>
        <position position="1"/>
    </location>
</feature>
<proteinExistence type="predicted"/>
<comment type="caution">
    <text evidence="1">The sequence shown here is derived from an EMBL/GenBank/DDBJ whole genome shotgun (WGS) entry which is preliminary data.</text>
</comment>
<dbReference type="EMBL" id="BART01007980">
    <property type="protein sequence ID" value="GAG66746.1"/>
    <property type="molecule type" value="Genomic_DNA"/>
</dbReference>
<gene>
    <name evidence="1" type="ORF">S01H4_18040</name>
</gene>